<keyword evidence="2" id="KW-1185">Reference proteome</keyword>
<dbReference type="RefSeq" id="WP_179922498.1">
    <property type="nucleotide sequence ID" value="NZ_CP058909.1"/>
</dbReference>
<gene>
    <name evidence="1" type="ORF">HZS54_10530</name>
</gene>
<dbReference type="KEGG" id="hpel:HZS54_10530"/>
<reference evidence="1 2" key="1">
    <citation type="submission" date="2020-07" db="EMBL/GenBank/DDBJ databases">
        <title>Halosimplex litoreum sp. nov. and Halosimplex rubrum sp. nov., isolated from different salt environments.</title>
        <authorList>
            <person name="Cui H."/>
        </authorList>
    </citation>
    <scope>NUCLEOTIDE SEQUENCE [LARGE SCALE GENOMIC DNA]</scope>
    <source>
        <strain evidence="1 2">R2</strain>
    </source>
</reference>
<dbReference type="Proteomes" id="UP000509346">
    <property type="component" value="Chromosome"/>
</dbReference>
<accession>A0A7D5T9L5</accession>
<protein>
    <submittedName>
        <fullName evidence="1">Uncharacterized protein</fullName>
    </submittedName>
</protein>
<sequence length="188" mass="21473">MQRLTDIISEFTDEGVSVIGIDTDNDYERMRERALVFQLGIDEEDEASLSLEIDELTWMGTTWDIETTVDDPETVIDETACVLYTEDHGSFPQSAEIAYQTMRMDEIRELDISEPEEDTTWRACAQELREVTRGAIDIRTAEVLVLYQTDVPSDTISDVLDISVDDVHDRISLARRSLPEQVLSDRSF</sequence>
<organism evidence="1 2">
    <name type="scientific">Halosimplex pelagicum</name>
    <dbReference type="NCBI Taxonomy" id="869886"/>
    <lineage>
        <taxon>Archaea</taxon>
        <taxon>Methanobacteriati</taxon>
        <taxon>Methanobacteriota</taxon>
        <taxon>Stenosarchaea group</taxon>
        <taxon>Halobacteria</taxon>
        <taxon>Halobacteriales</taxon>
        <taxon>Haloarculaceae</taxon>
        <taxon>Halosimplex</taxon>
    </lineage>
</organism>
<dbReference type="AlphaFoldDB" id="A0A7D5T9L5"/>
<evidence type="ECO:0000313" key="1">
    <source>
        <dbReference type="EMBL" id="QLH82030.1"/>
    </source>
</evidence>
<evidence type="ECO:0000313" key="2">
    <source>
        <dbReference type="Proteomes" id="UP000509346"/>
    </source>
</evidence>
<dbReference type="EMBL" id="CP058909">
    <property type="protein sequence ID" value="QLH82030.1"/>
    <property type="molecule type" value="Genomic_DNA"/>
</dbReference>
<name>A0A7D5T9L5_9EURY</name>
<dbReference type="GeneID" id="56083029"/>
<proteinExistence type="predicted"/>